<accession>A0A8C3D5E3</accession>
<evidence type="ECO:0000313" key="2">
    <source>
        <dbReference type="Proteomes" id="UP000694553"/>
    </source>
</evidence>
<organism evidence="1 2">
    <name type="scientific">Corvus moneduloides</name>
    <name type="common">New Caledonian crow</name>
    <dbReference type="NCBI Taxonomy" id="1196302"/>
    <lineage>
        <taxon>Eukaryota</taxon>
        <taxon>Metazoa</taxon>
        <taxon>Chordata</taxon>
        <taxon>Craniata</taxon>
        <taxon>Vertebrata</taxon>
        <taxon>Euteleostomi</taxon>
        <taxon>Archelosauria</taxon>
        <taxon>Archosauria</taxon>
        <taxon>Dinosauria</taxon>
        <taxon>Saurischia</taxon>
        <taxon>Theropoda</taxon>
        <taxon>Coelurosauria</taxon>
        <taxon>Aves</taxon>
        <taxon>Neognathae</taxon>
        <taxon>Neoaves</taxon>
        <taxon>Telluraves</taxon>
        <taxon>Australaves</taxon>
        <taxon>Passeriformes</taxon>
        <taxon>Corvoidea</taxon>
        <taxon>Corvidae</taxon>
        <taxon>Corvus</taxon>
    </lineage>
</organism>
<dbReference type="OMA" id="YTTEEYW"/>
<dbReference type="CDD" id="cd11304">
    <property type="entry name" value="Cadherin_repeat"/>
    <property type="match status" value="1"/>
</dbReference>
<proteinExistence type="predicted"/>
<dbReference type="Ensembl" id="ENSCMUT00000000138.2">
    <property type="protein sequence ID" value="ENSCMUP00000000125.1"/>
    <property type="gene ID" value="ENSCMUG00000000097.2"/>
</dbReference>
<reference evidence="2" key="1">
    <citation type="submission" date="2019-10" db="EMBL/GenBank/DDBJ databases">
        <title>Corvus moneduloides (New Caledonian crow) genome, bCorMon1, primary haplotype.</title>
        <authorList>
            <person name="Rutz C."/>
            <person name="Fungtammasan C."/>
            <person name="Mountcastle J."/>
            <person name="Formenti G."/>
            <person name="Chow W."/>
            <person name="Howe K."/>
            <person name="Steele M.P."/>
            <person name="Fernandes J."/>
            <person name="Gilbert M.T.P."/>
            <person name="Fedrigo O."/>
            <person name="Jarvis E.D."/>
            <person name="Gemmell N."/>
        </authorList>
    </citation>
    <scope>NUCLEOTIDE SEQUENCE [LARGE SCALE GENOMIC DNA]</scope>
</reference>
<keyword evidence="2" id="KW-1185">Reference proteome</keyword>
<name>A0A8C3D5E3_CORMO</name>
<dbReference type="Proteomes" id="UP000694553">
    <property type="component" value="Unassembled WGS sequence"/>
</dbReference>
<evidence type="ECO:0000313" key="1">
    <source>
        <dbReference type="Ensembl" id="ENSCMUP00000000125.1"/>
    </source>
</evidence>
<reference evidence="1" key="2">
    <citation type="submission" date="2025-08" db="UniProtKB">
        <authorList>
            <consortium name="Ensembl"/>
        </authorList>
    </citation>
    <scope>IDENTIFICATION</scope>
</reference>
<sequence>STGEIRVVGPLDSQQQKSYRLVVQLTDTHNDLDLRKRQSRLCDVSTLLKEPLVVTQTEAVWHPPAWFVAVLTISGALLLATLGCTGFTAAFCSSHSNRAPGKLFLGKR</sequence>
<dbReference type="AlphaFoldDB" id="A0A8C3D5E3"/>
<protein>
    <submittedName>
        <fullName evidence="1">Uncharacterized protein</fullName>
    </submittedName>
</protein>
<reference evidence="1" key="3">
    <citation type="submission" date="2025-09" db="UniProtKB">
        <authorList>
            <consortium name="Ensembl"/>
        </authorList>
    </citation>
    <scope>IDENTIFICATION</scope>
</reference>